<dbReference type="Pfam" id="PF03525">
    <property type="entry name" value="Meiotic_rec114"/>
    <property type="match status" value="1"/>
</dbReference>
<dbReference type="PRINTS" id="PR01548">
    <property type="entry name" value="MEIOTICR114"/>
</dbReference>
<feature type="region of interest" description="Disordered" evidence="1">
    <location>
        <begin position="268"/>
        <end position="301"/>
    </location>
</feature>
<reference evidence="2 3" key="1">
    <citation type="submission" date="2016-08" db="EMBL/GenBank/DDBJ databases">
        <title>Draft genome sequence of allopolyploid Zygosaccharomyces rouxii.</title>
        <authorList>
            <person name="Watanabe J."/>
            <person name="Uehara K."/>
            <person name="Mogi Y."/>
            <person name="Tsukioka Y."/>
        </authorList>
    </citation>
    <scope>NUCLEOTIDE SEQUENCE [LARGE SCALE GENOMIC DNA]</scope>
    <source>
        <strain evidence="2 3">NBRC 110957</strain>
    </source>
</reference>
<dbReference type="EMBL" id="BDGX01000032">
    <property type="protein sequence ID" value="GAV51811.1"/>
    <property type="molecule type" value="Genomic_DNA"/>
</dbReference>
<feature type="compositionally biased region" description="Basic and acidic residues" evidence="1">
    <location>
        <begin position="268"/>
        <end position="292"/>
    </location>
</feature>
<feature type="compositionally biased region" description="Polar residues" evidence="1">
    <location>
        <begin position="319"/>
        <end position="329"/>
    </location>
</feature>
<feature type="region of interest" description="Disordered" evidence="1">
    <location>
        <begin position="318"/>
        <end position="372"/>
    </location>
</feature>
<protein>
    <submittedName>
        <fullName evidence="2">Uncharacterized protein</fullName>
    </submittedName>
</protein>
<sequence>MDVEFSLPLKFYHAYLENIYAPQGLGTSSRHLEKHKWRRFGPEAQMKFTVRKEGNYITVKVTRNGQALDYALVNSNEGRGMIQFCERKPSISCKYMISSSHMRRFQVTFGNDLDFLEANNRIVSLGLIVARAQIPLVSSQSATIPQCSSQTPLQSMLSLLTQKVTSEDTFPQSQLVPDMSMNVWEKVSPVKRTDPIITATREPVRDTNLVQLQETNTLEKRVFEGDGLGFPRFNNPIAAPSITTGNCLAINPGMEILASQPYEKSIVEHREQKDPPSLPLEDRIMSPKDPTKPDQAPLPRLSTAPAPLVQFQIPHTPESAPQASVTHSQIPVPFSGPTGVYPPASAAIPPKNQKQNNETNDKLKKLENNSTKVTAPEVKISKKLIKRKLKDKKFLRWVSKVESVLSEMVEKKS</sequence>
<organism evidence="2 3">
    <name type="scientific">Zygosaccharomyces rouxii</name>
    <dbReference type="NCBI Taxonomy" id="4956"/>
    <lineage>
        <taxon>Eukaryota</taxon>
        <taxon>Fungi</taxon>
        <taxon>Dikarya</taxon>
        <taxon>Ascomycota</taxon>
        <taxon>Saccharomycotina</taxon>
        <taxon>Saccharomycetes</taxon>
        <taxon>Saccharomycetales</taxon>
        <taxon>Saccharomycetaceae</taxon>
        <taxon>Zygosaccharomyces</taxon>
    </lineage>
</organism>
<evidence type="ECO:0000256" key="1">
    <source>
        <dbReference type="SAM" id="MobiDB-lite"/>
    </source>
</evidence>
<dbReference type="InterPro" id="IPR004354">
    <property type="entry name" value="Meiotic_Rec114"/>
</dbReference>
<gene>
    <name evidence="2" type="ORF">ZYGR_0AF02820</name>
</gene>
<accession>A0A1Q3A820</accession>
<dbReference type="Proteomes" id="UP000187013">
    <property type="component" value="Unassembled WGS sequence"/>
</dbReference>
<comment type="caution">
    <text evidence="2">The sequence shown here is derived from an EMBL/GenBank/DDBJ whole genome shotgun (WGS) entry which is preliminary data.</text>
</comment>
<proteinExistence type="predicted"/>
<dbReference type="OrthoDB" id="4036344at2759"/>
<dbReference type="AlphaFoldDB" id="A0A1Q3A820"/>
<evidence type="ECO:0000313" key="3">
    <source>
        <dbReference type="Proteomes" id="UP000187013"/>
    </source>
</evidence>
<name>A0A1Q3A820_ZYGRO</name>
<evidence type="ECO:0000313" key="2">
    <source>
        <dbReference type="EMBL" id="GAV51811.1"/>
    </source>
</evidence>
<dbReference type="GO" id="GO:0007131">
    <property type="term" value="P:reciprocal meiotic recombination"/>
    <property type="evidence" value="ECO:0007669"/>
    <property type="project" value="InterPro"/>
</dbReference>